<dbReference type="EMBL" id="MU857665">
    <property type="protein sequence ID" value="KAK4246838.1"/>
    <property type="molecule type" value="Genomic_DNA"/>
</dbReference>
<sequence>MSTTAYTFEDVANNYVVPTNGAPVFGSQQWTELSGQRLGIHLGSNPSCSDISTKYWRSWAVFWDNMTSQKDSEIRLLSASNDALRKQLQNLRCYLDEALDF</sequence>
<evidence type="ECO:0000313" key="2">
    <source>
        <dbReference type="Proteomes" id="UP001303647"/>
    </source>
</evidence>
<gene>
    <name evidence="1" type="ORF">C7999DRAFT_32711</name>
</gene>
<proteinExistence type="predicted"/>
<dbReference type="AlphaFoldDB" id="A0AAN7CR96"/>
<comment type="caution">
    <text evidence="1">The sequence shown here is derived from an EMBL/GenBank/DDBJ whole genome shotgun (WGS) entry which is preliminary data.</text>
</comment>
<dbReference type="Proteomes" id="UP001303647">
    <property type="component" value="Unassembled WGS sequence"/>
</dbReference>
<evidence type="ECO:0000313" key="1">
    <source>
        <dbReference type="EMBL" id="KAK4246838.1"/>
    </source>
</evidence>
<protein>
    <submittedName>
        <fullName evidence="1">Uncharacterized protein</fullName>
    </submittedName>
</protein>
<organism evidence="1 2">
    <name type="scientific">Corynascus novoguineensis</name>
    <dbReference type="NCBI Taxonomy" id="1126955"/>
    <lineage>
        <taxon>Eukaryota</taxon>
        <taxon>Fungi</taxon>
        <taxon>Dikarya</taxon>
        <taxon>Ascomycota</taxon>
        <taxon>Pezizomycotina</taxon>
        <taxon>Sordariomycetes</taxon>
        <taxon>Sordariomycetidae</taxon>
        <taxon>Sordariales</taxon>
        <taxon>Chaetomiaceae</taxon>
        <taxon>Corynascus</taxon>
    </lineage>
</organism>
<reference evidence="1" key="2">
    <citation type="submission" date="2023-05" db="EMBL/GenBank/DDBJ databases">
        <authorList>
            <consortium name="Lawrence Berkeley National Laboratory"/>
            <person name="Steindorff A."/>
            <person name="Hensen N."/>
            <person name="Bonometti L."/>
            <person name="Westerberg I."/>
            <person name="Brannstrom I.O."/>
            <person name="Guillou S."/>
            <person name="Cros-Aarteil S."/>
            <person name="Calhoun S."/>
            <person name="Haridas S."/>
            <person name="Kuo A."/>
            <person name="Mondo S."/>
            <person name="Pangilinan J."/>
            <person name="Riley R."/>
            <person name="Labutti K."/>
            <person name="Andreopoulos B."/>
            <person name="Lipzen A."/>
            <person name="Chen C."/>
            <person name="Yanf M."/>
            <person name="Daum C."/>
            <person name="Ng V."/>
            <person name="Clum A."/>
            <person name="Ohm R."/>
            <person name="Martin F."/>
            <person name="Silar P."/>
            <person name="Natvig D."/>
            <person name="Lalanne C."/>
            <person name="Gautier V."/>
            <person name="Ament-Velasquez S.L."/>
            <person name="Kruys A."/>
            <person name="Hutchinson M.I."/>
            <person name="Powell A.J."/>
            <person name="Barry K."/>
            <person name="Miller A.N."/>
            <person name="Grigoriev I.V."/>
            <person name="Debuchy R."/>
            <person name="Gladieux P."/>
            <person name="Thoren M.H."/>
            <person name="Johannesson H."/>
        </authorList>
    </citation>
    <scope>NUCLEOTIDE SEQUENCE</scope>
    <source>
        <strain evidence="1">CBS 359.72</strain>
    </source>
</reference>
<keyword evidence="2" id="KW-1185">Reference proteome</keyword>
<name>A0AAN7CR96_9PEZI</name>
<accession>A0AAN7CR96</accession>
<reference evidence="1" key="1">
    <citation type="journal article" date="2023" name="Mol. Phylogenet. Evol.">
        <title>Genome-scale phylogeny and comparative genomics of the fungal order Sordariales.</title>
        <authorList>
            <person name="Hensen N."/>
            <person name="Bonometti L."/>
            <person name="Westerberg I."/>
            <person name="Brannstrom I.O."/>
            <person name="Guillou S."/>
            <person name="Cros-Aarteil S."/>
            <person name="Calhoun S."/>
            <person name="Haridas S."/>
            <person name="Kuo A."/>
            <person name="Mondo S."/>
            <person name="Pangilinan J."/>
            <person name="Riley R."/>
            <person name="LaButti K."/>
            <person name="Andreopoulos B."/>
            <person name="Lipzen A."/>
            <person name="Chen C."/>
            <person name="Yan M."/>
            <person name="Daum C."/>
            <person name="Ng V."/>
            <person name="Clum A."/>
            <person name="Steindorff A."/>
            <person name="Ohm R.A."/>
            <person name="Martin F."/>
            <person name="Silar P."/>
            <person name="Natvig D.O."/>
            <person name="Lalanne C."/>
            <person name="Gautier V."/>
            <person name="Ament-Velasquez S.L."/>
            <person name="Kruys A."/>
            <person name="Hutchinson M.I."/>
            <person name="Powell A.J."/>
            <person name="Barry K."/>
            <person name="Miller A.N."/>
            <person name="Grigoriev I.V."/>
            <person name="Debuchy R."/>
            <person name="Gladieux P."/>
            <person name="Hiltunen Thoren M."/>
            <person name="Johannesson H."/>
        </authorList>
    </citation>
    <scope>NUCLEOTIDE SEQUENCE</scope>
    <source>
        <strain evidence="1">CBS 359.72</strain>
    </source>
</reference>